<dbReference type="InterPro" id="IPR000315">
    <property type="entry name" value="Znf_B-box"/>
</dbReference>
<comment type="caution">
    <text evidence="3">The sequence shown here is derived from an EMBL/GenBank/DDBJ whole genome shotgun (WGS) entry which is preliminary data.</text>
</comment>
<reference evidence="3" key="1">
    <citation type="submission" date="2018-11" db="EMBL/GenBank/DDBJ databases">
        <authorList>
            <person name="Alioto T."/>
            <person name="Alioto T."/>
        </authorList>
    </citation>
    <scope>NUCLEOTIDE SEQUENCE</scope>
</reference>
<dbReference type="Proteomes" id="UP000596742">
    <property type="component" value="Unassembled WGS sequence"/>
</dbReference>
<accession>A0A8B6BQG1</accession>
<dbReference type="PANTHER" id="PTHR25462">
    <property type="entry name" value="BONUS, ISOFORM C-RELATED"/>
    <property type="match status" value="1"/>
</dbReference>
<keyword evidence="1" id="KW-0479">Metal-binding</keyword>
<feature type="domain" description="B box-type" evidence="2">
    <location>
        <begin position="11"/>
        <end position="59"/>
    </location>
</feature>
<dbReference type="InterPro" id="IPR047153">
    <property type="entry name" value="TRIM45/56/19-like"/>
</dbReference>
<dbReference type="InterPro" id="IPR011042">
    <property type="entry name" value="6-blade_b-propeller_TolB-like"/>
</dbReference>
<keyword evidence="4" id="KW-1185">Reference proteome</keyword>
<dbReference type="Gene3D" id="2.120.10.30">
    <property type="entry name" value="TolB, C-terminal domain"/>
    <property type="match status" value="1"/>
</dbReference>
<dbReference type="Gene3D" id="4.10.830.40">
    <property type="match status" value="1"/>
</dbReference>
<organism evidence="3 4">
    <name type="scientific">Mytilus galloprovincialis</name>
    <name type="common">Mediterranean mussel</name>
    <dbReference type="NCBI Taxonomy" id="29158"/>
    <lineage>
        <taxon>Eukaryota</taxon>
        <taxon>Metazoa</taxon>
        <taxon>Spiralia</taxon>
        <taxon>Lophotrochozoa</taxon>
        <taxon>Mollusca</taxon>
        <taxon>Bivalvia</taxon>
        <taxon>Autobranchia</taxon>
        <taxon>Pteriomorphia</taxon>
        <taxon>Mytilida</taxon>
        <taxon>Mytiloidea</taxon>
        <taxon>Mytilidae</taxon>
        <taxon>Mytilinae</taxon>
        <taxon>Mytilus</taxon>
    </lineage>
</organism>
<dbReference type="Gene3D" id="3.30.160.60">
    <property type="entry name" value="Classic Zinc Finger"/>
    <property type="match status" value="1"/>
</dbReference>
<dbReference type="OrthoDB" id="6101579at2759"/>
<keyword evidence="1" id="KW-0862">Zinc</keyword>
<evidence type="ECO:0000259" key="2">
    <source>
        <dbReference type="PROSITE" id="PS50119"/>
    </source>
</evidence>
<proteinExistence type="predicted"/>
<dbReference type="CDD" id="cd19756">
    <property type="entry name" value="Bbox2"/>
    <property type="match status" value="1"/>
</dbReference>
<evidence type="ECO:0000313" key="3">
    <source>
        <dbReference type="EMBL" id="VDH94038.1"/>
    </source>
</evidence>
<evidence type="ECO:0000313" key="4">
    <source>
        <dbReference type="Proteomes" id="UP000596742"/>
    </source>
</evidence>
<keyword evidence="1" id="KW-0863">Zinc-finger</keyword>
<dbReference type="GO" id="GO:0008270">
    <property type="term" value="F:zinc ion binding"/>
    <property type="evidence" value="ECO:0007669"/>
    <property type="project" value="UniProtKB-KW"/>
</dbReference>
<dbReference type="CDD" id="cd19757">
    <property type="entry name" value="Bbox1"/>
    <property type="match status" value="1"/>
</dbReference>
<dbReference type="SMART" id="SM00336">
    <property type="entry name" value="BBOX"/>
    <property type="match status" value="2"/>
</dbReference>
<dbReference type="EMBL" id="UYJE01000532">
    <property type="protein sequence ID" value="VDH94038.1"/>
    <property type="molecule type" value="Genomic_DNA"/>
</dbReference>
<dbReference type="PROSITE" id="PS50119">
    <property type="entry name" value="ZF_BBOX"/>
    <property type="match status" value="2"/>
</dbReference>
<dbReference type="SUPFAM" id="SSF101898">
    <property type="entry name" value="NHL repeat"/>
    <property type="match status" value="1"/>
</dbReference>
<feature type="domain" description="B box-type" evidence="2">
    <location>
        <begin position="73"/>
        <end position="114"/>
    </location>
</feature>
<dbReference type="AlphaFoldDB" id="A0A8B6BQG1"/>
<dbReference type="SUPFAM" id="SSF57845">
    <property type="entry name" value="B-box zinc-binding domain"/>
    <property type="match status" value="1"/>
</dbReference>
<evidence type="ECO:0000256" key="1">
    <source>
        <dbReference type="PROSITE-ProRule" id="PRU00024"/>
    </source>
</evidence>
<protein>
    <recommendedName>
        <fullName evidence="2">B box-type domain-containing protein</fullName>
    </recommendedName>
</protein>
<dbReference type="PANTHER" id="PTHR25462:SF296">
    <property type="entry name" value="MEIOTIC P26, ISOFORM F"/>
    <property type="match status" value="1"/>
</dbReference>
<dbReference type="Pfam" id="PF00643">
    <property type="entry name" value="zf-B_box"/>
    <property type="match status" value="1"/>
</dbReference>
<name>A0A8B6BQG1_MYTGA</name>
<gene>
    <name evidence="3" type="ORF">MGAL_10B019700</name>
</gene>
<sequence length="567" mass="63973">MALSRSLEKGQTLVLCQFCENDSKITKKCLDCKLLLCAKCSNKLHAMVKGAGDHTIVNIRSLGPQHSVEIKDFRSIKCKQHPTQTACLFCSTCEQSACPTCVTKVHKKHNIVDFQDVYQLKVERLHCGQGKVENNYKELARRDNNLDHIKTEENSRLSNIRESIRDRALLIKSEVDECACRLISEVDVENAKFDRTIQNEHSALDGIKTQLNGQRQKVQDMTESNDMVQFFAKIVDVTKSIEDCLPPTYSITRELQFLPGLAFHPSVVGEILHENENCEYKPKLEITRKYVSEYDVIQFLISGPDNSLWYSININKKVLEKVTLAEEQLESVSSKEIMIYGLAFVPGYGLLLSTDQERLKIIPENSDEILDSRFAVDILEPKCIHLTKDNKLAIGAKSKGPLYPASGQRVVILMDMEGNKLSTFEFNQKGERLFTNPWGIASTTNGHVFILDRIDSNCEGRLVILKREDGSVIDIYNGREGSYFVPRGIVATEADNIIITDSDDPEISLHILDSSGKLISYYNTRDIGIEKPFSMTFAANGHFYIGGSTIKDSGNKSELFELDFFEI</sequence>